<evidence type="ECO:0000259" key="1">
    <source>
        <dbReference type="Pfam" id="PF00144"/>
    </source>
</evidence>
<evidence type="ECO:0000313" key="3">
    <source>
        <dbReference type="Proteomes" id="UP001144673"/>
    </source>
</evidence>
<dbReference type="GeneID" id="80887835"/>
<feature type="domain" description="Beta-lactamase-related" evidence="1">
    <location>
        <begin position="53"/>
        <end position="397"/>
    </location>
</feature>
<sequence>MHWPPVFRTLSTPLSSPLNLTLFLFLFLKYTYSSTRQEMAQVQGTNDERFAELRKIFQEHLDSGDDLGASITVNLDGKNVVDLWGGYTSSERTQPWQEDTIVNVWSSSKTIISFAILMLVDRGLLDVHENVAKYWPEFAANGKENIKVRHLLSHTSGLSGWEQPLTREDLYDREKATRLLAAQAPWWEPGTASGYHSLTMGFLLGELVVRVAGKTMRQFIADEIAGPLKVDFQLGAAEKDWPRVATLETGGQGDMVMPPGAPELTTKSLLNPTPNGNNAGTEGWRRAEIGAANGHSNSRALAKIMSAIALGGEVDGVRLLSPETIDLIFEEQSHGVDMVIHRNVQFGIGYGICTAGDSAVNEILPRGRVCYWSGWGGSMVAADTERRLTFSYTMNKMWINAGTLGNPNTLAYGRAVYAALGVNVGTQDGPASG</sequence>
<keyword evidence="3" id="KW-1185">Reference proteome</keyword>
<dbReference type="Gene3D" id="3.40.710.10">
    <property type="entry name" value="DD-peptidase/beta-lactamase superfamily"/>
    <property type="match status" value="1"/>
</dbReference>
<dbReference type="Pfam" id="PF00144">
    <property type="entry name" value="Beta-lactamase"/>
    <property type="match status" value="1"/>
</dbReference>
<dbReference type="InterPro" id="IPR052907">
    <property type="entry name" value="Beta-lactamase/esterase"/>
</dbReference>
<proteinExistence type="predicted"/>
<accession>A0A9W8UNW2</accession>
<dbReference type="InterPro" id="IPR012338">
    <property type="entry name" value="Beta-lactam/transpept-like"/>
</dbReference>
<evidence type="ECO:0000313" key="2">
    <source>
        <dbReference type="EMBL" id="KAJ4155434.1"/>
    </source>
</evidence>
<dbReference type="SUPFAM" id="SSF56601">
    <property type="entry name" value="beta-lactamase/transpeptidase-like"/>
    <property type="match status" value="1"/>
</dbReference>
<dbReference type="InterPro" id="IPR001466">
    <property type="entry name" value="Beta-lactam-related"/>
</dbReference>
<reference evidence="2" key="1">
    <citation type="journal article" date="2023" name="Access Microbiol">
        <title>De-novo genome assembly for Akanthomyces muscarius, a biocontrol agent of insect agricultural pests.</title>
        <authorList>
            <person name="Erdos Z."/>
            <person name="Studholme D.J."/>
            <person name="Raymond B."/>
            <person name="Sharma M."/>
        </authorList>
    </citation>
    <scope>NUCLEOTIDE SEQUENCE</scope>
    <source>
        <strain evidence="2">Ve6</strain>
    </source>
</reference>
<organism evidence="2 3">
    <name type="scientific">Akanthomyces muscarius</name>
    <name type="common">Entomopathogenic fungus</name>
    <name type="synonym">Lecanicillium muscarium</name>
    <dbReference type="NCBI Taxonomy" id="2231603"/>
    <lineage>
        <taxon>Eukaryota</taxon>
        <taxon>Fungi</taxon>
        <taxon>Dikarya</taxon>
        <taxon>Ascomycota</taxon>
        <taxon>Pezizomycotina</taxon>
        <taxon>Sordariomycetes</taxon>
        <taxon>Hypocreomycetidae</taxon>
        <taxon>Hypocreales</taxon>
        <taxon>Cordycipitaceae</taxon>
        <taxon>Akanthomyces</taxon>
    </lineage>
</organism>
<comment type="caution">
    <text evidence="2">The sequence shown here is derived from an EMBL/GenBank/DDBJ whole genome shotgun (WGS) entry which is preliminary data.</text>
</comment>
<dbReference type="PANTHER" id="PTHR43319:SF3">
    <property type="entry name" value="BETA-LACTAMASE-RELATED DOMAIN-CONTAINING PROTEIN"/>
    <property type="match status" value="1"/>
</dbReference>
<name>A0A9W8UNW2_AKAMU</name>
<protein>
    <recommendedName>
        <fullName evidence="1">Beta-lactamase-related domain-containing protein</fullName>
    </recommendedName>
</protein>
<gene>
    <name evidence="2" type="ORF">LMH87_000676</name>
</gene>
<dbReference type="EMBL" id="JAJHUN010000007">
    <property type="protein sequence ID" value="KAJ4155434.1"/>
    <property type="molecule type" value="Genomic_DNA"/>
</dbReference>
<dbReference type="Proteomes" id="UP001144673">
    <property type="component" value="Chromosome 6"/>
</dbReference>
<dbReference type="KEGG" id="amus:LMH87_000676"/>
<dbReference type="RefSeq" id="XP_056055558.1">
    <property type="nucleotide sequence ID" value="XM_056198625.1"/>
</dbReference>
<dbReference type="PANTHER" id="PTHR43319">
    <property type="entry name" value="BETA-LACTAMASE-RELATED"/>
    <property type="match status" value="1"/>
</dbReference>
<dbReference type="AlphaFoldDB" id="A0A9W8UNW2"/>